<dbReference type="InterPro" id="IPR011010">
    <property type="entry name" value="DNA_brk_join_enz"/>
</dbReference>
<proteinExistence type="predicted"/>
<evidence type="ECO:0000256" key="1">
    <source>
        <dbReference type="ARBA" id="ARBA00023172"/>
    </source>
</evidence>
<dbReference type="InterPro" id="IPR002104">
    <property type="entry name" value="Integrase_catalytic"/>
</dbReference>
<gene>
    <name evidence="3" type="ORF">F9B16_02280</name>
</gene>
<dbReference type="Gene3D" id="1.10.443.10">
    <property type="entry name" value="Intergrase catalytic core"/>
    <property type="match status" value="1"/>
</dbReference>
<evidence type="ECO:0000313" key="4">
    <source>
        <dbReference type="Proteomes" id="UP000483004"/>
    </source>
</evidence>
<dbReference type="GO" id="GO:0015074">
    <property type="term" value="P:DNA integration"/>
    <property type="evidence" value="ECO:0007669"/>
    <property type="project" value="InterPro"/>
</dbReference>
<feature type="domain" description="Tyr recombinase" evidence="2">
    <location>
        <begin position="1"/>
        <end position="42"/>
    </location>
</feature>
<evidence type="ECO:0000259" key="2">
    <source>
        <dbReference type="Pfam" id="PF00589"/>
    </source>
</evidence>
<dbReference type="AlphaFoldDB" id="A0A6L3WAD1"/>
<dbReference type="GO" id="GO:0006310">
    <property type="term" value="P:DNA recombination"/>
    <property type="evidence" value="ECO:0007669"/>
    <property type="project" value="UniProtKB-KW"/>
</dbReference>
<sequence length="54" mass="6078">MRPHRVRNTQTTRLCRAGVDPAQVQYVLGYPSAATSGRYFRAGRREVAELVESV</sequence>
<keyword evidence="1" id="KW-0233">DNA recombination</keyword>
<comment type="caution">
    <text evidence="3">The sequence shown here is derived from an EMBL/GenBank/DDBJ whole genome shotgun (WGS) entry which is preliminary data.</text>
</comment>
<organism evidence="3 4">
    <name type="scientific">Actinomadura montaniterrae</name>
    <dbReference type="NCBI Taxonomy" id="1803903"/>
    <lineage>
        <taxon>Bacteria</taxon>
        <taxon>Bacillati</taxon>
        <taxon>Actinomycetota</taxon>
        <taxon>Actinomycetes</taxon>
        <taxon>Streptosporangiales</taxon>
        <taxon>Thermomonosporaceae</taxon>
        <taxon>Actinomadura</taxon>
    </lineage>
</organism>
<evidence type="ECO:0000313" key="3">
    <source>
        <dbReference type="EMBL" id="KAB2388870.1"/>
    </source>
</evidence>
<dbReference type="SUPFAM" id="SSF56349">
    <property type="entry name" value="DNA breaking-rejoining enzymes"/>
    <property type="match status" value="1"/>
</dbReference>
<protein>
    <submittedName>
        <fullName evidence="3">Phage integrase family protein</fullName>
    </submittedName>
</protein>
<reference evidence="3 4" key="1">
    <citation type="submission" date="2019-09" db="EMBL/GenBank/DDBJ databases">
        <title>Actinomadura physcomitrii sp. nov., a novel actinomycete isolated from moss [Physcomitrium sphaericum (Ludw) Fuernr].</title>
        <authorList>
            <person name="Liu C."/>
            <person name="Zhuang X."/>
        </authorList>
    </citation>
    <scope>NUCLEOTIDE SEQUENCE [LARGE SCALE GENOMIC DNA]</scope>
    <source>
        <strain evidence="3 4">CYP1-1B</strain>
    </source>
</reference>
<dbReference type="OrthoDB" id="3541943at2"/>
<dbReference type="Pfam" id="PF00589">
    <property type="entry name" value="Phage_integrase"/>
    <property type="match status" value="1"/>
</dbReference>
<accession>A0A6L3WAD1</accession>
<keyword evidence="4" id="KW-1185">Reference proteome</keyword>
<dbReference type="GO" id="GO:0003677">
    <property type="term" value="F:DNA binding"/>
    <property type="evidence" value="ECO:0007669"/>
    <property type="project" value="InterPro"/>
</dbReference>
<dbReference type="InterPro" id="IPR013762">
    <property type="entry name" value="Integrase-like_cat_sf"/>
</dbReference>
<dbReference type="Proteomes" id="UP000483004">
    <property type="component" value="Unassembled WGS sequence"/>
</dbReference>
<dbReference type="EMBL" id="WBMR01000003">
    <property type="protein sequence ID" value="KAB2388870.1"/>
    <property type="molecule type" value="Genomic_DNA"/>
</dbReference>
<name>A0A6L3WAD1_9ACTN</name>